<dbReference type="EMBL" id="FOLO01000070">
    <property type="protein sequence ID" value="SFD58724.1"/>
    <property type="molecule type" value="Genomic_DNA"/>
</dbReference>
<gene>
    <name evidence="1" type="ORF">SAMN02745724_04912</name>
</gene>
<reference evidence="1 2" key="1">
    <citation type="submission" date="2016-10" db="EMBL/GenBank/DDBJ databases">
        <authorList>
            <person name="de Groot N.N."/>
        </authorList>
    </citation>
    <scope>NUCLEOTIDE SEQUENCE [LARGE SCALE GENOMIC DNA]</scope>
    <source>
        <strain evidence="1 2">DSM 6059</strain>
    </source>
</reference>
<keyword evidence="2" id="KW-1185">Reference proteome</keyword>
<dbReference type="AlphaFoldDB" id="A0A1I1TJH0"/>
<accession>A0A1I1TJH0</accession>
<dbReference type="STRING" id="1123010.SAMN02745724_04912"/>
<proteinExistence type="predicted"/>
<name>A0A1I1TJH0_9GAMM</name>
<evidence type="ECO:0000313" key="1">
    <source>
        <dbReference type="EMBL" id="SFD58724.1"/>
    </source>
</evidence>
<organism evidence="1 2">
    <name type="scientific">Pseudoalteromonas denitrificans DSM 6059</name>
    <dbReference type="NCBI Taxonomy" id="1123010"/>
    <lineage>
        <taxon>Bacteria</taxon>
        <taxon>Pseudomonadati</taxon>
        <taxon>Pseudomonadota</taxon>
        <taxon>Gammaproteobacteria</taxon>
        <taxon>Alteromonadales</taxon>
        <taxon>Pseudoalteromonadaceae</taxon>
        <taxon>Pseudoalteromonas</taxon>
    </lineage>
</organism>
<dbReference type="RefSeq" id="WP_091991043.1">
    <property type="nucleotide sequence ID" value="NZ_FOLO01000070.1"/>
</dbReference>
<protein>
    <recommendedName>
        <fullName evidence="3">DUF4124 domain-containing protein</fullName>
    </recommendedName>
</protein>
<dbReference type="OrthoDB" id="6306890at2"/>
<sequence length="259" mass="29829">MHYTLLISIFLISFFADSSVFKCDINGVLTFSQFPCSDNAQQIEIKTPKPSANNKTLSSEQTHSEIDNFIQLRQIEKKMTKSDNLIRSYQDKMTEEVNTLNNKLTHIAKKPSGDLYDFNQSDAIAKQLNNVISRYNSLINVEQQKLIRLSAQKQHIKSSKVFLDNNSTNEAQLTDKFIKMSKIENKIRIHENKIRTFQQKMDLELKAIDAHLSTAHVNAAQQNSFTIQMTAITANYNTQINIQQKQIDRLINEKAFINR</sequence>
<evidence type="ECO:0000313" key="2">
    <source>
        <dbReference type="Proteomes" id="UP000198862"/>
    </source>
</evidence>
<dbReference type="Proteomes" id="UP000198862">
    <property type="component" value="Unassembled WGS sequence"/>
</dbReference>
<evidence type="ECO:0008006" key="3">
    <source>
        <dbReference type="Google" id="ProtNLM"/>
    </source>
</evidence>